<dbReference type="Pfam" id="PF01944">
    <property type="entry name" value="SpoIIM"/>
    <property type="match status" value="1"/>
</dbReference>
<sequence>MKRKRMFGSLKEHIHKNLMLYMFTLLFLCIGIVIGMYTVKYMDKADKNNLVDFLVSVTKKINPKNVDNKYVFFQAVKNNMIFILTIWFLGLTMLGTPIIFLTDLIKGFTIGFTSSLVINGLGAKGILLNLLIIFPQNIIYIPIIIILSVIACEFSLKMLKNTYHSLMDKNNNFMQIAKYSTVFLLITSFMLIGFVVEGYLSPSMIKLIASNVGCVFL</sequence>
<feature type="transmembrane region" description="Helical" evidence="1">
    <location>
        <begin position="138"/>
        <end position="156"/>
    </location>
</feature>
<dbReference type="Proteomes" id="UP000030012">
    <property type="component" value="Unassembled WGS sequence"/>
</dbReference>
<keyword evidence="1" id="KW-0812">Transmembrane</keyword>
<dbReference type="AlphaFoldDB" id="A0A0A0I5P0"/>
<dbReference type="InterPro" id="IPR002798">
    <property type="entry name" value="SpoIIM-like"/>
</dbReference>
<feature type="transmembrane region" description="Helical" evidence="1">
    <location>
        <begin position="80"/>
        <end position="101"/>
    </location>
</feature>
<protein>
    <submittedName>
        <fullName evidence="2">Sporulation protein</fullName>
    </submittedName>
</protein>
<dbReference type="PIRSF" id="PIRSF038973">
    <property type="entry name" value="SpoIIM"/>
    <property type="match status" value="1"/>
</dbReference>
<gene>
    <name evidence="2" type="ORF">Z968_08590</name>
</gene>
<dbReference type="EMBL" id="JENJ01000035">
    <property type="protein sequence ID" value="KGM95626.1"/>
    <property type="molecule type" value="Genomic_DNA"/>
</dbReference>
<keyword evidence="1" id="KW-0472">Membrane</keyword>
<feature type="transmembrane region" description="Helical" evidence="1">
    <location>
        <begin position="108"/>
        <end position="132"/>
    </location>
</feature>
<name>A0A0A0I5P0_CLONO</name>
<keyword evidence="1" id="KW-1133">Transmembrane helix</keyword>
<feature type="transmembrane region" description="Helical" evidence="1">
    <location>
        <begin position="20"/>
        <end position="39"/>
    </location>
</feature>
<feature type="transmembrane region" description="Helical" evidence="1">
    <location>
        <begin position="176"/>
        <end position="196"/>
    </location>
</feature>
<comment type="caution">
    <text evidence="2">The sequence shown here is derived from an EMBL/GenBank/DDBJ whole genome shotgun (WGS) entry which is preliminary data.</text>
</comment>
<evidence type="ECO:0000313" key="2">
    <source>
        <dbReference type="EMBL" id="KGM95626.1"/>
    </source>
</evidence>
<organism evidence="2 3">
    <name type="scientific">Clostridium novyi A str. 4552</name>
    <dbReference type="NCBI Taxonomy" id="1444289"/>
    <lineage>
        <taxon>Bacteria</taxon>
        <taxon>Bacillati</taxon>
        <taxon>Bacillota</taxon>
        <taxon>Clostridia</taxon>
        <taxon>Eubacteriales</taxon>
        <taxon>Clostridiaceae</taxon>
        <taxon>Clostridium</taxon>
    </lineage>
</organism>
<accession>A0A0A0I5P0</accession>
<evidence type="ECO:0000313" key="3">
    <source>
        <dbReference type="Proteomes" id="UP000030012"/>
    </source>
</evidence>
<dbReference type="RefSeq" id="WP_039255630.1">
    <property type="nucleotide sequence ID" value="NZ_JENJ01000035.1"/>
</dbReference>
<proteinExistence type="predicted"/>
<reference evidence="2 3" key="1">
    <citation type="submission" date="2014-01" db="EMBL/GenBank/DDBJ databases">
        <title>Plasmidome dynamics in the species complex Clostridium novyi sensu lato converts strains of independent lineages into distinctly different pathogens.</title>
        <authorList>
            <person name="Skarin H."/>
            <person name="Segerman B."/>
        </authorList>
    </citation>
    <scope>NUCLEOTIDE SEQUENCE [LARGE SCALE GENOMIC DNA]</scope>
    <source>
        <strain evidence="2 3">4552</strain>
    </source>
</reference>
<evidence type="ECO:0000256" key="1">
    <source>
        <dbReference type="SAM" id="Phobius"/>
    </source>
</evidence>
<dbReference type="InterPro" id="IPR014196">
    <property type="entry name" value="SpoIIM"/>
</dbReference>
<dbReference type="OrthoDB" id="1707382at2"/>
<dbReference type="NCBIfam" id="TIGR02831">
    <property type="entry name" value="spo_II_M"/>
    <property type="match status" value="1"/>
</dbReference>